<dbReference type="OrthoDB" id="7847655at2759"/>
<dbReference type="SMART" id="SM00186">
    <property type="entry name" value="FBG"/>
    <property type="match status" value="1"/>
</dbReference>
<reference evidence="4" key="1">
    <citation type="journal article" date="2023" name="Genome Biol. Evol.">
        <title>Long-read-based Genome Assembly of Drosophila gunungcola Reveals Fewer Chemosensory Genes in Flower-breeding Species.</title>
        <authorList>
            <person name="Negi A."/>
            <person name="Liao B.Y."/>
            <person name="Yeh S.D."/>
        </authorList>
    </citation>
    <scope>NUCLEOTIDE SEQUENCE</scope>
    <source>
        <strain evidence="4">Sukarami</strain>
    </source>
</reference>
<dbReference type="AlphaFoldDB" id="A0A9P9YFF8"/>
<dbReference type="CDD" id="cd00087">
    <property type="entry name" value="FReD"/>
    <property type="match status" value="1"/>
</dbReference>
<comment type="caution">
    <text evidence="4">The sequence shown here is derived from an EMBL/GenBank/DDBJ whole genome shotgun (WGS) entry which is preliminary data.</text>
</comment>
<dbReference type="InterPro" id="IPR050373">
    <property type="entry name" value="Fibrinogen_C-term_domain"/>
</dbReference>
<dbReference type="EMBL" id="JAMKOV010000033">
    <property type="protein sequence ID" value="KAI8035594.1"/>
    <property type="molecule type" value="Genomic_DNA"/>
</dbReference>
<sequence>MNPSCLPIFLALWLSLAVADPVKNMDNQCGEHCLKILKPMFDHLEQLKELSDTNSELKARLNNKSQTINDLHSQVIIAEREVKTKDDLIIVQKNQIENQNELLHGKDEKINTLSERIKETQILLEHSSDHIKILESQISVLGEKLDTQAAQLKDQKELHNLVNTMTKDKIELQSKLANVTGELELRNHLIKKKDSQIREQSKHITTKDNQINGLSNAVKSVSKELTLATDDLLKCNGTDRCPSGSPRGIYKIKSHGLKHFEVPCNETGWMTIQKRFDGSENFNRPWQDYKSGFGDVRAEFFLGLERIYQMTRDVQHELYIKLGMFYGSTSYIHYDDFKIGSEAESYYLKSLGQHNGPAGDSLTYNLNDKFSTFDRDNDKAKGNCAEDHAGGWWYKRCCISTLNAKYYKDGIKQDGPQGLQWGTWQNFNYNVSLTFSEMMIRPKSR</sequence>
<protein>
    <recommendedName>
        <fullName evidence="3">Fibrinogen C-terminal domain-containing protein</fullName>
    </recommendedName>
</protein>
<dbReference type="PROSITE" id="PS51406">
    <property type="entry name" value="FIBRINOGEN_C_2"/>
    <property type="match status" value="1"/>
</dbReference>
<dbReference type="InterPro" id="IPR036056">
    <property type="entry name" value="Fibrinogen-like_C"/>
</dbReference>
<evidence type="ECO:0000256" key="1">
    <source>
        <dbReference type="SAM" id="Coils"/>
    </source>
</evidence>
<organism evidence="4 5">
    <name type="scientific">Drosophila gunungcola</name>
    <name type="common">fruit fly</name>
    <dbReference type="NCBI Taxonomy" id="103775"/>
    <lineage>
        <taxon>Eukaryota</taxon>
        <taxon>Metazoa</taxon>
        <taxon>Ecdysozoa</taxon>
        <taxon>Arthropoda</taxon>
        <taxon>Hexapoda</taxon>
        <taxon>Insecta</taxon>
        <taxon>Pterygota</taxon>
        <taxon>Neoptera</taxon>
        <taxon>Endopterygota</taxon>
        <taxon>Diptera</taxon>
        <taxon>Brachycera</taxon>
        <taxon>Muscomorpha</taxon>
        <taxon>Ephydroidea</taxon>
        <taxon>Drosophilidae</taxon>
        <taxon>Drosophila</taxon>
        <taxon>Sophophora</taxon>
    </lineage>
</organism>
<dbReference type="Gene3D" id="3.90.215.10">
    <property type="entry name" value="Gamma Fibrinogen, chain A, domain 1"/>
    <property type="match status" value="1"/>
</dbReference>
<dbReference type="InterPro" id="IPR002181">
    <property type="entry name" value="Fibrinogen_a/b/g_C_dom"/>
</dbReference>
<dbReference type="PANTHER" id="PTHR19143">
    <property type="entry name" value="FIBRINOGEN/TENASCIN/ANGIOPOEITIN"/>
    <property type="match status" value="1"/>
</dbReference>
<keyword evidence="1" id="KW-0175">Coiled coil</keyword>
<dbReference type="Pfam" id="PF00147">
    <property type="entry name" value="Fibrinogen_C"/>
    <property type="match status" value="1"/>
</dbReference>
<dbReference type="Proteomes" id="UP001059596">
    <property type="component" value="Unassembled WGS sequence"/>
</dbReference>
<evidence type="ECO:0000313" key="4">
    <source>
        <dbReference type="EMBL" id="KAI8035594.1"/>
    </source>
</evidence>
<feature type="chain" id="PRO_5040507453" description="Fibrinogen C-terminal domain-containing protein" evidence="2">
    <location>
        <begin position="20"/>
        <end position="445"/>
    </location>
</feature>
<keyword evidence="5" id="KW-1185">Reference proteome</keyword>
<dbReference type="SUPFAM" id="SSF56496">
    <property type="entry name" value="Fibrinogen C-terminal domain-like"/>
    <property type="match status" value="1"/>
</dbReference>
<gene>
    <name evidence="4" type="ORF">M5D96_011643</name>
</gene>
<dbReference type="InterPro" id="IPR014716">
    <property type="entry name" value="Fibrinogen_a/b/g_C_1"/>
</dbReference>
<feature type="coiled-coil region" evidence="1">
    <location>
        <begin position="40"/>
        <end position="74"/>
    </location>
</feature>
<name>A0A9P9YFF8_9MUSC</name>
<keyword evidence="2" id="KW-0732">Signal</keyword>
<accession>A0A9P9YFF8</accession>
<evidence type="ECO:0000259" key="3">
    <source>
        <dbReference type="PROSITE" id="PS51406"/>
    </source>
</evidence>
<dbReference type="PANTHER" id="PTHR19143:SF327">
    <property type="entry name" value="FI21813P1-RELATED"/>
    <property type="match status" value="1"/>
</dbReference>
<proteinExistence type="predicted"/>
<dbReference type="GO" id="GO:0005615">
    <property type="term" value="C:extracellular space"/>
    <property type="evidence" value="ECO:0007669"/>
    <property type="project" value="TreeGrafter"/>
</dbReference>
<feature type="signal peptide" evidence="2">
    <location>
        <begin position="1"/>
        <end position="19"/>
    </location>
</feature>
<evidence type="ECO:0000256" key="2">
    <source>
        <dbReference type="SAM" id="SignalP"/>
    </source>
</evidence>
<evidence type="ECO:0000313" key="5">
    <source>
        <dbReference type="Proteomes" id="UP001059596"/>
    </source>
</evidence>
<feature type="domain" description="Fibrinogen C-terminal" evidence="3">
    <location>
        <begin position="232"/>
        <end position="444"/>
    </location>
</feature>